<dbReference type="Proteomes" id="UP000715095">
    <property type="component" value="Unassembled WGS sequence"/>
</dbReference>
<keyword evidence="1" id="KW-1133">Transmembrane helix</keyword>
<dbReference type="EMBL" id="JACJJC010000005">
    <property type="protein sequence ID" value="MBM6703793.1"/>
    <property type="molecule type" value="Genomic_DNA"/>
</dbReference>
<evidence type="ECO:0000313" key="3">
    <source>
        <dbReference type="Proteomes" id="UP000715095"/>
    </source>
</evidence>
<evidence type="ECO:0000256" key="1">
    <source>
        <dbReference type="SAM" id="Phobius"/>
    </source>
</evidence>
<feature type="transmembrane region" description="Helical" evidence="1">
    <location>
        <begin position="87"/>
        <end position="111"/>
    </location>
</feature>
<feature type="transmembrane region" description="Helical" evidence="1">
    <location>
        <begin position="273"/>
        <end position="292"/>
    </location>
</feature>
<feature type="transmembrane region" description="Helical" evidence="1">
    <location>
        <begin position="216"/>
        <end position="236"/>
    </location>
</feature>
<feature type="transmembrane region" description="Helical" evidence="1">
    <location>
        <begin position="242"/>
        <end position="261"/>
    </location>
</feature>
<keyword evidence="1" id="KW-0472">Membrane</keyword>
<gene>
    <name evidence="2" type="ORF">H6A60_04735</name>
</gene>
<feature type="transmembrane region" description="Helical" evidence="1">
    <location>
        <begin position="6"/>
        <end position="25"/>
    </location>
</feature>
<feature type="transmembrane region" description="Helical" evidence="1">
    <location>
        <begin position="62"/>
        <end position="80"/>
    </location>
</feature>
<evidence type="ECO:0000313" key="2">
    <source>
        <dbReference type="EMBL" id="MBM6703793.1"/>
    </source>
</evidence>
<dbReference type="CDD" id="cd21416">
    <property type="entry name" value="HDC_protein"/>
    <property type="match status" value="1"/>
</dbReference>
<dbReference type="RefSeq" id="WP_205102261.1">
    <property type="nucleotide sequence ID" value="NZ_JACJJC010000005.1"/>
</dbReference>
<protein>
    <recommendedName>
        <fullName evidence="4">Permease</fullName>
    </recommendedName>
</protein>
<sequence>MFDNVFFYLFLCLLFFGIGDVLGTLTKAKLSSVFVSLFLFLICFVTGLIPPDIIKQAGLTEVGKWVTPFIVFSMGTSINLREFIAEWRTLVTAIFSMVVVAIAGLAMIPLIGYNETIVSVPIINGGIVATQIMTSAALEHGMNLAAALGAIVYAVQKFVGTPIASYYGIREARVLIEEYRRTGGAVAKAKTEQKAGAEKTDEAPAKPNFFESHKKYYGVFVSLAITAFFAWVAFVLGKWTGLASSIWALILGTLVSATGMLPKNILKHSNSSGIFNVFIFATIIPSLAQIRLEDLSTLAYALVVLFVVTCAVLYLFFYVLPFWKLLGSRNLAMGVSVGQLLGFPATYLIVNEVAKAVGENEAEMQYISDHLMPKYLVSGFATVTSCSVIMAGIFQGLLQP</sequence>
<keyword evidence="1" id="KW-0812">Transmembrane</keyword>
<feature type="transmembrane region" description="Helical" evidence="1">
    <location>
        <begin position="298"/>
        <end position="319"/>
    </location>
</feature>
<proteinExistence type="predicted"/>
<dbReference type="InterPro" id="IPR049576">
    <property type="entry name" value="HDC-like"/>
</dbReference>
<reference evidence="2 3" key="1">
    <citation type="journal article" date="2021" name="Sci. Rep.">
        <title>The distribution of antibiotic resistance genes in chicken gut microbiota commensals.</title>
        <authorList>
            <person name="Juricova H."/>
            <person name="Matiasovicova J."/>
            <person name="Kubasova T."/>
            <person name="Cejkova D."/>
            <person name="Rychlik I."/>
        </authorList>
    </citation>
    <scope>NUCLEOTIDE SEQUENCE [LARGE SCALE GENOMIC DNA]</scope>
    <source>
        <strain evidence="2 3">An829</strain>
    </source>
</reference>
<organism evidence="2 3">
    <name type="scientific">Sutterella massiliensis</name>
    <dbReference type="NCBI Taxonomy" id="1816689"/>
    <lineage>
        <taxon>Bacteria</taxon>
        <taxon>Pseudomonadati</taxon>
        <taxon>Pseudomonadota</taxon>
        <taxon>Betaproteobacteria</taxon>
        <taxon>Burkholderiales</taxon>
        <taxon>Sutterellaceae</taxon>
        <taxon>Sutterella</taxon>
    </lineage>
</organism>
<feature type="transmembrane region" description="Helical" evidence="1">
    <location>
        <begin position="32"/>
        <end position="50"/>
    </location>
</feature>
<evidence type="ECO:0008006" key="4">
    <source>
        <dbReference type="Google" id="ProtNLM"/>
    </source>
</evidence>
<name>A0ABS2DSZ1_9BURK</name>
<keyword evidence="3" id="KW-1185">Reference proteome</keyword>
<comment type="caution">
    <text evidence="2">The sequence shown here is derived from an EMBL/GenBank/DDBJ whole genome shotgun (WGS) entry which is preliminary data.</text>
</comment>
<accession>A0ABS2DSZ1</accession>
<feature type="transmembrane region" description="Helical" evidence="1">
    <location>
        <begin position="375"/>
        <end position="398"/>
    </location>
</feature>